<dbReference type="SUPFAM" id="SSF69318">
    <property type="entry name" value="Integrin alpha N-terminal domain"/>
    <property type="match status" value="1"/>
</dbReference>
<protein>
    <recommendedName>
        <fullName evidence="3">FG-GAP repeat protein</fullName>
    </recommendedName>
</protein>
<dbReference type="NCBIfam" id="NF047539">
    <property type="entry name" value="XAC2610_fam"/>
    <property type="match status" value="1"/>
</dbReference>
<feature type="signal peptide" evidence="1">
    <location>
        <begin position="1"/>
        <end position="21"/>
    </location>
</feature>
<proteinExistence type="predicted"/>
<reference evidence="2" key="1">
    <citation type="submission" date="2024-06" db="EMBL/GenBank/DDBJ databases">
        <title>Lacrimispora cavernae sp. nov., a novel anaerobe isolated from bat guano pile inside a cave.</title>
        <authorList>
            <person name="Miller S.L."/>
            <person name="Lu N."/>
            <person name="King J."/>
            <person name="Sankaranarayanan K."/>
            <person name="Lawson P.A."/>
        </authorList>
    </citation>
    <scope>NUCLEOTIDE SEQUENCE</scope>
    <source>
        <strain evidence="2">BS-2</strain>
    </source>
</reference>
<evidence type="ECO:0008006" key="3">
    <source>
        <dbReference type="Google" id="ProtNLM"/>
    </source>
</evidence>
<dbReference type="InterPro" id="IPR028994">
    <property type="entry name" value="Integrin_alpha_N"/>
</dbReference>
<dbReference type="RefSeq" id="WP_349948735.1">
    <property type="nucleotide sequence ID" value="NZ_CP157940.1"/>
</dbReference>
<organism evidence="2">
    <name type="scientific">Lacrimispora sp. BS-2</name>
    <dbReference type="NCBI Taxonomy" id="3151850"/>
    <lineage>
        <taxon>Bacteria</taxon>
        <taxon>Bacillati</taxon>
        <taxon>Bacillota</taxon>
        <taxon>Clostridia</taxon>
        <taxon>Lachnospirales</taxon>
        <taxon>Lachnospiraceae</taxon>
        <taxon>Lacrimispora</taxon>
    </lineage>
</organism>
<accession>A0AAU7PUP9</accession>
<sequence>MKKSIIIFLLLLILTSYQNLHEQGDKKKELIQQSDIIDTKEIIDVSQNSTFEFHDEAIKNTIENYFEKDITSLTAEDYEELSKFDYLVVEDIVNSIDDIERLFPNIKYLYINVDILSAELYDDIKKLSHLKALTLYCNSITITDFKNDYQYFEVAYTDDKKPSSNNILSRFSINHETLLNKHLEGNIQKIVRLNDNGNIYELISTDHYTEGELWEKQERFVFVYENGSQNLKTILDAGSEIGSYTRNSLQLIDINFDGIPDILIDNGHFGTQGAVTYTCFFNNKDNYIRCDSFSSIANPAIDIKNKKILSTWRNWAASHSFAMFTLQNNEFIMTDCLTEEADRSGDDVWIFTIEKLVDGDLQKTETFTSNDYSDEEIYDMIYHEDSYWGLLSDKWNTLYNQGKMVGFSIYGDSKINSTIQRIISTSEELTQ</sequence>
<evidence type="ECO:0000313" key="2">
    <source>
        <dbReference type="EMBL" id="XBS56107.1"/>
    </source>
</evidence>
<dbReference type="EMBL" id="CP157940">
    <property type="protein sequence ID" value="XBS56107.1"/>
    <property type="molecule type" value="Genomic_DNA"/>
</dbReference>
<dbReference type="AlphaFoldDB" id="A0AAU7PUP9"/>
<dbReference type="InterPro" id="IPR058087">
    <property type="entry name" value="XAC2610_dom"/>
</dbReference>
<evidence type="ECO:0000256" key="1">
    <source>
        <dbReference type="SAM" id="SignalP"/>
    </source>
</evidence>
<gene>
    <name evidence="2" type="ORF">ABFV83_10065</name>
</gene>
<keyword evidence="1" id="KW-0732">Signal</keyword>
<name>A0AAU7PUP9_9FIRM</name>
<feature type="chain" id="PRO_5043649938" description="FG-GAP repeat protein" evidence="1">
    <location>
        <begin position="22"/>
        <end position="431"/>
    </location>
</feature>